<evidence type="ECO:0000256" key="5">
    <source>
        <dbReference type="SAM" id="Phobius"/>
    </source>
</evidence>
<comment type="subcellular location">
    <subcellularLocation>
        <location evidence="1">Membrane</location>
        <topology evidence="1">Multi-pass membrane protein</topology>
    </subcellularLocation>
</comment>
<evidence type="ECO:0000256" key="4">
    <source>
        <dbReference type="ARBA" id="ARBA00023136"/>
    </source>
</evidence>
<feature type="transmembrane region" description="Helical" evidence="5">
    <location>
        <begin position="147"/>
        <end position="164"/>
    </location>
</feature>
<feature type="transmembrane region" description="Helical" evidence="5">
    <location>
        <begin position="176"/>
        <end position="197"/>
    </location>
</feature>
<reference evidence="7" key="1">
    <citation type="submission" date="2020-02" db="EMBL/GenBank/DDBJ databases">
        <authorList>
            <person name="Meier V. D."/>
        </authorList>
    </citation>
    <scope>NUCLEOTIDE SEQUENCE</scope>
    <source>
        <strain evidence="7">AVDCRST_MAG33</strain>
    </source>
</reference>
<dbReference type="PANTHER" id="PTHR32322:SF9">
    <property type="entry name" value="AMINO-ACID METABOLITE EFFLUX PUMP-RELATED"/>
    <property type="match status" value="1"/>
</dbReference>
<name>A0A6J4UHI9_9BACT</name>
<keyword evidence="3 5" id="KW-1133">Transmembrane helix</keyword>
<feature type="transmembrane region" description="Helical" evidence="5">
    <location>
        <begin position="240"/>
        <end position="259"/>
    </location>
</feature>
<feature type="transmembrane region" description="Helical" evidence="5">
    <location>
        <begin position="122"/>
        <end position="141"/>
    </location>
</feature>
<dbReference type="Pfam" id="PF00892">
    <property type="entry name" value="EamA"/>
    <property type="match status" value="2"/>
</dbReference>
<feature type="transmembrane region" description="Helical" evidence="5">
    <location>
        <begin position="209"/>
        <end position="228"/>
    </location>
</feature>
<dbReference type="InterPro" id="IPR037185">
    <property type="entry name" value="EmrE-like"/>
</dbReference>
<keyword evidence="2 5" id="KW-0812">Transmembrane</keyword>
<evidence type="ECO:0000256" key="3">
    <source>
        <dbReference type="ARBA" id="ARBA00022989"/>
    </source>
</evidence>
<feature type="transmembrane region" description="Helical" evidence="5">
    <location>
        <begin position="7"/>
        <end position="27"/>
    </location>
</feature>
<dbReference type="PANTHER" id="PTHR32322">
    <property type="entry name" value="INNER MEMBRANE TRANSPORTER"/>
    <property type="match status" value="1"/>
</dbReference>
<evidence type="ECO:0000259" key="6">
    <source>
        <dbReference type="Pfam" id="PF00892"/>
    </source>
</evidence>
<feature type="domain" description="EamA" evidence="6">
    <location>
        <begin position="9"/>
        <end position="136"/>
    </location>
</feature>
<dbReference type="EMBL" id="CADCWK010000054">
    <property type="protein sequence ID" value="CAA9548259.1"/>
    <property type="molecule type" value="Genomic_DNA"/>
</dbReference>
<proteinExistence type="predicted"/>
<feature type="domain" description="EamA" evidence="6">
    <location>
        <begin position="150"/>
        <end position="281"/>
    </location>
</feature>
<gene>
    <name evidence="7" type="ORF">AVDCRST_MAG33-660</name>
</gene>
<feature type="transmembrane region" description="Helical" evidence="5">
    <location>
        <begin position="33"/>
        <end position="52"/>
    </location>
</feature>
<protein>
    <submittedName>
        <fullName evidence="7">Permease of the drug/metabolite transporter (DMT) superfamily</fullName>
    </submittedName>
</protein>
<dbReference type="Gene3D" id="1.10.3730.20">
    <property type="match status" value="1"/>
</dbReference>
<dbReference type="SUPFAM" id="SSF103481">
    <property type="entry name" value="Multidrug resistance efflux transporter EmrE"/>
    <property type="match status" value="2"/>
</dbReference>
<dbReference type="GO" id="GO:0016020">
    <property type="term" value="C:membrane"/>
    <property type="evidence" value="ECO:0007669"/>
    <property type="project" value="UniProtKB-SubCell"/>
</dbReference>
<dbReference type="InterPro" id="IPR050638">
    <property type="entry name" value="AA-Vitamin_Transporters"/>
</dbReference>
<evidence type="ECO:0000313" key="7">
    <source>
        <dbReference type="EMBL" id="CAA9548259.1"/>
    </source>
</evidence>
<dbReference type="AlphaFoldDB" id="A0A6J4UHI9"/>
<keyword evidence="4 5" id="KW-0472">Membrane</keyword>
<evidence type="ECO:0000256" key="1">
    <source>
        <dbReference type="ARBA" id="ARBA00004141"/>
    </source>
</evidence>
<feature type="transmembrane region" description="Helical" evidence="5">
    <location>
        <begin position="92"/>
        <end position="113"/>
    </location>
</feature>
<feature type="transmembrane region" description="Helical" evidence="5">
    <location>
        <begin position="64"/>
        <end position="86"/>
    </location>
</feature>
<feature type="transmembrane region" description="Helical" evidence="5">
    <location>
        <begin position="265"/>
        <end position="286"/>
    </location>
</feature>
<accession>A0A6J4UHI9</accession>
<organism evidence="7">
    <name type="scientific">uncultured Thermomicrobiales bacterium</name>
    <dbReference type="NCBI Taxonomy" id="1645740"/>
    <lineage>
        <taxon>Bacteria</taxon>
        <taxon>Pseudomonadati</taxon>
        <taxon>Thermomicrobiota</taxon>
        <taxon>Thermomicrobia</taxon>
        <taxon>Thermomicrobiales</taxon>
        <taxon>environmental samples</taxon>
    </lineage>
</organism>
<evidence type="ECO:0000256" key="2">
    <source>
        <dbReference type="ARBA" id="ARBA00022692"/>
    </source>
</evidence>
<dbReference type="InterPro" id="IPR000620">
    <property type="entry name" value="EamA_dom"/>
</dbReference>
<sequence>MRPVDIAGLFALGALWGASFLFMRVAAPEFNPVPVADIRVVIGGLLLLLVAVPQRVRFEVRAMWRPYLVLGLMNTAVPFALISAAATQLPASISSILIATTPIFAALVGWVWLRDPLTGRQIVGVLLGLVGVVLLVGWTPLGFSVPVVLSIVAVIGAALCYGVGTHYSARMLRRKAGLAIPVIQQFAAAALLLPLALASVPATRPSDEATLSVLALGLFSTGLAYLLFFRLMRRIGPFRANIATYFTPAFGVLWGALLLDERLSAGTFVGLAIILVSAVMMGNLRLSPSRGRRASRAGLVPVVDPVVNQPPRP</sequence>